<dbReference type="SMART" id="SM00448">
    <property type="entry name" value="REC"/>
    <property type="match status" value="1"/>
</dbReference>
<evidence type="ECO:0000313" key="5">
    <source>
        <dbReference type="Proteomes" id="UP000305654"/>
    </source>
</evidence>
<feature type="domain" description="Response regulatory" evidence="3">
    <location>
        <begin position="3"/>
        <end position="118"/>
    </location>
</feature>
<name>A0A5R9J848_9PROT</name>
<comment type="caution">
    <text evidence="4">The sequence shown here is derived from an EMBL/GenBank/DDBJ whole genome shotgun (WGS) entry which is preliminary data.</text>
</comment>
<dbReference type="EMBL" id="VCDI01000001">
    <property type="protein sequence ID" value="TLU73794.1"/>
    <property type="molecule type" value="Genomic_DNA"/>
</dbReference>
<dbReference type="RefSeq" id="WP_138324047.1">
    <property type="nucleotide sequence ID" value="NZ_VCDI01000001.1"/>
</dbReference>
<reference evidence="4 5" key="1">
    <citation type="submission" date="2019-05" db="EMBL/GenBank/DDBJ databases">
        <authorList>
            <person name="Pankratov T."/>
            <person name="Grouzdev D."/>
        </authorList>
    </citation>
    <scope>NUCLEOTIDE SEQUENCE [LARGE SCALE GENOMIC DNA]</scope>
    <source>
        <strain evidence="4 5">KEBCLARHB70R</strain>
    </source>
</reference>
<keyword evidence="1 2" id="KW-0597">Phosphoprotein</keyword>
<organism evidence="4 5">
    <name type="scientific">Lichenicoccus roseus</name>
    <dbReference type="NCBI Taxonomy" id="2683649"/>
    <lineage>
        <taxon>Bacteria</taxon>
        <taxon>Pseudomonadati</taxon>
        <taxon>Pseudomonadota</taxon>
        <taxon>Alphaproteobacteria</taxon>
        <taxon>Acetobacterales</taxon>
        <taxon>Acetobacteraceae</taxon>
        <taxon>Lichenicoccus</taxon>
    </lineage>
</organism>
<accession>A0A5R9J848</accession>
<feature type="modified residue" description="4-aspartylphosphate" evidence="2">
    <location>
        <position position="54"/>
    </location>
</feature>
<dbReference type="AlphaFoldDB" id="A0A5R9J848"/>
<dbReference type="PANTHER" id="PTHR44591">
    <property type="entry name" value="STRESS RESPONSE REGULATOR PROTEIN 1"/>
    <property type="match status" value="1"/>
</dbReference>
<dbReference type="Pfam" id="PF00072">
    <property type="entry name" value="Response_reg"/>
    <property type="match status" value="1"/>
</dbReference>
<dbReference type="OrthoDB" id="8019678at2"/>
<dbReference type="Gene3D" id="3.40.50.2300">
    <property type="match status" value="1"/>
</dbReference>
<dbReference type="InterPro" id="IPR001789">
    <property type="entry name" value="Sig_transdc_resp-reg_receiver"/>
</dbReference>
<dbReference type="Proteomes" id="UP000305654">
    <property type="component" value="Unassembled WGS sequence"/>
</dbReference>
<gene>
    <name evidence="4" type="ORF">FE263_00725</name>
</gene>
<evidence type="ECO:0000256" key="2">
    <source>
        <dbReference type="PROSITE-ProRule" id="PRU00169"/>
    </source>
</evidence>
<dbReference type="SUPFAM" id="SSF52172">
    <property type="entry name" value="CheY-like"/>
    <property type="match status" value="1"/>
</dbReference>
<dbReference type="InterPro" id="IPR011006">
    <property type="entry name" value="CheY-like_superfamily"/>
</dbReference>
<keyword evidence="5" id="KW-1185">Reference proteome</keyword>
<proteinExistence type="predicted"/>
<sequence>MCDLLLLDDDPLVRTTLGEALRDAGIGVVEAASEAEALAALRDEQVKPRVLVTDLDLRTGRNGFVVAAIAQALLPDIAVVYITGRADVLEDRTLRPGERMLAKPFRPSQLIDLLRELDTAPASPPAGS</sequence>
<dbReference type="GO" id="GO:0000160">
    <property type="term" value="P:phosphorelay signal transduction system"/>
    <property type="evidence" value="ECO:0007669"/>
    <property type="project" value="InterPro"/>
</dbReference>
<evidence type="ECO:0000256" key="1">
    <source>
        <dbReference type="ARBA" id="ARBA00022553"/>
    </source>
</evidence>
<dbReference type="InterPro" id="IPR050595">
    <property type="entry name" value="Bact_response_regulator"/>
</dbReference>
<evidence type="ECO:0000313" key="4">
    <source>
        <dbReference type="EMBL" id="TLU73794.1"/>
    </source>
</evidence>
<evidence type="ECO:0000259" key="3">
    <source>
        <dbReference type="PROSITE" id="PS50110"/>
    </source>
</evidence>
<dbReference type="PANTHER" id="PTHR44591:SF3">
    <property type="entry name" value="RESPONSE REGULATORY DOMAIN-CONTAINING PROTEIN"/>
    <property type="match status" value="1"/>
</dbReference>
<dbReference type="PROSITE" id="PS50110">
    <property type="entry name" value="RESPONSE_REGULATORY"/>
    <property type="match status" value="1"/>
</dbReference>
<protein>
    <submittedName>
        <fullName evidence="4">Response regulator</fullName>
    </submittedName>
</protein>